<accession>A0A835JQ43</accession>
<keyword evidence="2" id="KW-1185">Reference proteome</keyword>
<dbReference type="OrthoDB" id="983120at2759"/>
<dbReference type="EMBL" id="JADGMS010000011">
    <property type="protein sequence ID" value="KAF9672519.1"/>
    <property type="molecule type" value="Genomic_DNA"/>
</dbReference>
<organism evidence="1 2">
    <name type="scientific">Salix dunnii</name>
    <dbReference type="NCBI Taxonomy" id="1413687"/>
    <lineage>
        <taxon>Eukaryota</taxon>
        <taxon>Viridiplantae</taxon>
        <taxon>Streptophyta</taxon>
        <taxon>Embryophyta</taxon>
        <taxon>Tracheophyta</taxon>
        <taxon>Spermatophyta</taxon>
        <taxon>Magnoliopsida</taxon>
        <taxon>eudicotyledons</taxon>
        <taxon>Gunneridae</taxon>
        <taxon>Pentapetalae</taxon>
        <taxon>rosids</taxon>
        <taxon>fabids</taxon>
        <taxon>Malpighiales</taxon>
        <taxon>Salicaceae</taxon>
        <taxon>Saliceae</taxon>
        <taxon>Salix</taxon>
    </lineage>
</organism>
<gene>
    <name evidence="1" type="ORF">SADUNF_Sadunf11G0050700</name>
</gene>
<protein>
    <submittedName>
        <fullName evidence="1">Uncharacterized protein</fullName>
    </submittedName>
</protein>
<dbReference type="Proteomes" id="UP000657918">
    <property type="component" value="Chromosome 11"/>
</dbReference>
<comment type="caution">
    <text evidence="1">The sequence shown here is derived from an EMBL/GenBank/DDBJ whole genome shotgun (WGS) entry which is preliminary data.</text>
</comment>
<name>A0A835JQ43_9ROSI</name>
<evidence type="ECO:0000313" key="2">
    <source>
        <dbReference type="Proteomes" id="UP000657918"/>
    </source>
</evidence>
<proteinExistence type="predicted"/>
<sequence length="213" mass="24935">MTGGVLDDMAPRYPPLQQYSTEEDKMLTVPRHMLVLPGVSQHGINIAVTPEDQKEKKRKIDAKYRLSCKIRKEELGINLQNLREENARLKMENRSCWKENNSMVQKLQSKEVAIGNLKRKIGNSKKVISDQKDWLETLSQNPFVQQLVLGPNQLEMVLLENEHNMLCQNGKWDNWASERVELLNEIEKLRLRNMRLKMHNQALVDKMLKKNYD</sequence>
<reference evidence="1 2" key="1">
    <citation type="submission" date="2020-10" db="EMBL/GenBank/DDBJ databases">
        <title>Plant Genome Project.</title>
        <authorList>
            <person name="Zhang R.-G."/>
        </authorList>
    </citation>
    <scope>NUCLEOTIDE SEQUENCE [LARGE SCALE GENOMIC DNA]</scope>
    <source>
        <strain evidence="1">FAFU-HL-1</strain>
        <tissue evidence="1">Leaf</tissue>
    </source>
</reference>
<evidence type="ECO:0000313" key="1">
    <source>
        <dbReference type="EMBL" id="KAF9672519.1"/>
    </source>
</evidence>
<dbReference type="AlphaFoldDB" id="A0A835JQ43"/>